<feature type="compositionally biased region" description="Basic residues" evidence="1">
    <location>
        <begin position="54"/>
        <end position="73"/>
    </location>
</feature>
<dbReference type="InParanoid" id="A0A084QZF7"/>
<reference evidence="2 3" key="1">
    <citation type="journal article" date="2014" name="BMC Genomics">
        <title>Comparative genome sequencing reveals chemotype-specific gene clusters in the toxigenic black mold Stachybotrys.</title>
        <authorList>
            <person name="Semeiks J."/>
            <person name="Borek D."/>
            <person name="Otwinowski Z."/>
            <person name="Grishin N.V."/>
        </authorList>
    </citation>
    <scope>NUCLEOTIDE SEQUENCE [LARGE SCALE GENOMIC DNA]</scope>
    <source>
        <strain evidence="2 3">IBT 40285</strain>
    </source>
</reference>
<dbReference type="Proteomes" id="UP000028524">
    <property type="component" value="Unassembled WGS sequence"/>
</dbReference>
<dbReference type="OrthoDB" id="4845918at2759"/>
<evidence type="ECO:0000313" key="2">
    <source>
        <dbReference type="EMBL" id="KFA69342.1"/>
    </source>
</evidence>
<proteinExistence type="predicted"/>
<organism evidence="2 3">
    <name type="scientific">Stachybotrys chlorohalonatus (strain IBT 40285)</name>
    <dbReference type="NCBI Taxonomy" id="1283841"/>
    <lineage>
        <taxon>Eukaryota</taxon>
        <taxon>Fungi</taxon>
        <taxon>Dikarya</taxon>
        <taxon>Ascomycota</taxon>
        <taxon>Pezizomycotina</taxon>
        <taxon>Sordariomycetes</taxon>
        <taxon>Hypocreomycetidae</taxon>
        <taxon>Hypocreales</taxon>
        <taxon>Stachybotryaceae</taxon>
        <taxon>Stachybotrys</taxon>
    </lineage>
</organism>
<evidence type="ECO:0000256" key="1">
    <source>
        <dbReference type="SAM" id="MobiDB-lite"/>
    </source>
</evidence>
<protein>
    <submittedName>
        <fullName evidence="2">Uncharacterized protein</fullName>
    </submittedName>
</protein>
<dbReference type="EMBL" id="KL659535">
    <property type="protein sequence ID" value="KFA69342.1"/>
    <property type="molecule type" value="Genomic_DNA"/>
</dbReference>
<gene>
    <name evidence="2" type="ORF">S40285_10520</name>
</gene>
<dbReference type="AlphaFoldDB" id="A0A084QZF7"/>
<sequence length="211" mass="24322">MDLLYKGLKEDVKDKVYKEDRPETLNEYMAMIVRINNQQARTTTKPDLEPGKTKAQRGNRNNKKGPKQHKCQKKGQIASKYGKPSSPYNSLHWTACYDDSCLVHKDGKDNGYYLRTPKKELGRRTGPSAPTNRQIVELEEAKEDKFDDDLWIIRTDQGNLKDDRWVKVPEPPKSSPNGKARIAMVRQAKSWTTYSNPEEDTMQLPNEIPDQ</sequence>
<feature type="region of interest" description="Disordered" evidence="1">
    <location>
        <begin position="36"/>
        <end position="86"/>
    </location>
</feature>
<accession>A0A084QZF7</accession>
<dbReference type="HOGENOM" id="CLU_1305580_0_0_1"/>
<evidence type="ECO:0000313" key="3">
    <source>
        <dbReference type="Proteomes" id="UP000028524"/>
    </source>
</evidence>
<name>A0A084QZF7_STAC4</name>
<dbReference type="STRING" id="1283841.A0A084QZF7"/>
<keyword evidence="3" id="KW-1185">Reference proteome</keyword>
<feature type="region of interest" description="Disordered" evidence="1">
    <location>
        <begin position="191"/>
        <end position="211"/>
    </location>
</feature>